<feature type="domain" description="Isochorismatase-like" evidence="2">
    <location>
        <begin position="47"/>
        <end position="217"/>
    </location>
</feature>
<dbReference type="InterPro" id="IPR036380">
    <property type="entry name" value="Isochorismatase-like_sf"/>
</dbReference>
<reference evidence="3 4" key="1">
    <citation type="submission" date="2023-03" db="EMBL/GenBank/DDBJ databases">
        <authorList>
            <person name="Kaur S."/>
            <person name="Espinosa-Saiz D."/>
            <person name="Velazquez E."/>
            <person name="Menendez E."/>
            <person name="diCenzo G.C."/>
        </authorList>
    </citation>
    <scope>NUCLEOTIDE SEQUENCE [LARGE SCALE GENOMIC DNA]</scope>
    <source>
        <strain evidence="3 4">LMG 27395</strain>
    </source>
</reference>
<name>A0ABY8D4I2_9HYPH</name>
<evidence type="ECO:0000259" key="2">
    <source>
        <dbReference type="Pfam" id="PF00857"/>
    </source>
</evidence>
<dbReference type="InterPro" id="IPR050272">
    <property type="entry name" value="Isochorismatase-like_hydrls"/>
</dbReference>
<dbReference type="Gene3D" id="3.40.50.850">
    <property type="entry name" value="Isochorismatase-like"/>
    <property type="match status" value="1"/>
</dbReference>
<evidence type="ECO:0000313" key="4">
    <source>
        <dbReference type="Proteomes" id="UP001235547"/>
    </source>
</evidence>
<dbReference type="Pfam" id="PF00857">
    <property type="entry name" value="Isochorismatase"/>
    <property type="match status" value="1"/>
</dbReference>
<protein>
    <submittedName>
        <fullName evidence="3">Cysteine hydrolase</fullName>
    </submittedName>
</protein>
<organism evidence="3 4">
    <name type="scientific">Sinorhizobium numidicum</name>
    <dbReference type="NCBI Taxonomy" id="680248"/>
    <lineage>
        <taxon>Bacteria</taxon>
        <taxon>Pseudomonadati</taxon>
        <taxon>Pseudomonadota</taxon>
        <taxon>Alphaproteobacteria</taxon>
        <taxon>Hyphomicrobiales</taxon>
        <taxon>Rhizobiaceae</taxon>
        <taxon>Sinorhizobium/Ensifer group</taxon>
        <taxon>Sinorhizobium</taxon>
    </lineage>
</organism>
<evidence type="ECO:0000256" key="1">
    <source>
        <dbReference type="ARBA" id="ARBA00022801"/>
    </source>
</evidence>
<gene>
    <name evidence="3" type="ORF">PYH38_002786</name>
</gene>
<dbReference type="InterPro" id="IPR000868">
    <property type="entry name" value="Isochorismatase-like_dom"/>
</dbReference>
<evidence type="ECO:0000313" key="3">
    <source>
        <dbReference type="EMBL" id="WEX83953.1"/>
    </source>
</evidence>
<dbReference type="EMBL" id="CP120371">
    <property type="protein sequence ID" value="WEX83953.1"/>
    <property type="molecule type" value="Genomic_DNA"/>
</dbReference>
<dbReference type="Proteomes" id="UP001235547">
    <property type="component" value="Chromosome 1"/>
</dbReference>
<dbReference type="PANTHER" id="PTHR43540">
    <property type="entry name" value="PEROXYUREIDOACRYLATE/UREIDOACRYLATE AMIDOHYDROLASE-RELATED"/>
    <property type="match status" value="1"/>
</dbReference>
<accession>A0ABY8D4I2</accession>
<proteinExistence type="predicted"/>
<keyword evidence="1 3" id="KW-0378">Hydrolase</keyword>
<dbReference type="CDD" id="cd00431">
    <property type="entry name" value="cysteine_hydrolases"/>
    <property type="match status" value="1"/>
</dbReference>
<dbReference type="SUPFAM" id="SSF52499">
    <property type="entry name" value="Isochorismatase-like hydrolases"/>
    <property type="match status" value="1"/>
</dbReference>
<sequence length="217" mass="23298">MTAFLSVAGAIIVVAALFVFALRRELQKTSAPTTGERIDFSMRPNLALLIIDMQKDFTSVDGKYGWDEAYLKARLAAIGIMAAKAKEAEIPVIAIRHVYRSPLIRLMIRLFGEGRGIPGSKGLGLSPELPVSPDIEVEKPLSDSFSSPGLEGYLAAKGIGTLLLTGLDGCHCVQATANGALNRGYRVEIVEDAVLSHDEADWRKHVAALEGRGAVLI</sequence>
<dbReference type="RefSeq" id="WP_280734837.1">
    <property type="nucleotide sequence ID" value="NZ_CP120368.1"/>
</dbReference>
<dbReference type="GO" id="GO:0016787">
    <property type="term" value="F:hydrolase activity"/>
    <property type="evidence" value="ECO:0007669"/>
    <property type="project" value="UniProtKB-KW"/>
</dbReference>
<keyword evidence="4" id="KW-1185">Reference proteome</keyword>